<protein>
    <submittedName>
        <fullName evidence="1">Short-chain dehydrogenase</fullName>
    </submittedName>
</protein>
<reference evidence="1 2" key="1">
    <citation type="submission" date="2013-04" db="EMBL/GenBank/DDBJ databases">
        <title>Shimia sp. 22II-S11-Z10 Genome Sequencing.</title>
        <authorList>
            <person name="Lai Q."/>
            <person name="Li G."/>
            <person name="Shao Z."/>
        </authorList>
    </citation>
    <scope>NUCLEOTIDE SEQUENCE [LARGE SCALE GENOMIC DNA]</scope>
    <source>
        <strain evidence="2">22II-S11-Z10</strain>
    </source>
</reference>
<dbReference type="AlphaFoldDB" id="A0A058ZIP9"/>
<dbReference type="Pfam" id="PF00106">
    <property type="entry name" value="adh_short"/>
    <property type="match status" value="1"/>
</dbReference>
<evidence type="ECO:0000313" key="1">
    <source>
        <dbReference type="EMBL" id="KCV81448.1"/>
    </source>
</evidence>
<dbReference type="Gene3D" id="3.40.50.720">
    <property type="entry name" value="NAD(P)-binding Rossmann-like Domain"/>
    <property type="match status" value="1"/>
</dbReference>
<proteinExistence type="predicted"/>
<dbReference type="PANTHER" id="PTHR45458">
    <property type="entry name" value="SHORT-CHAIN DEHYDROGENASE/REDUCTASE SDR"/>
    <property type="match status" value="1"/>
</dbReference>
<evidence type="ECO:0000313" key="2">
    <source>
        <dbReference type="Proteomes" id="UP000024836"/>
    </source>
</evidence>
<accession>A0A058ZIP9</accession>
<dbReference type="STRING" id="1461693.ATO10_12604"/>
<dbReference type="InterPro" id="IPR002347">
    <property type="entry name" value="SDR_fam"/>
</dbReference>
<dbReference type="EMBL" id="AQQY01000008">
    <property type="protein sequence ID" value="KCV81448.1"/>
    <property type="molecule type" value="Genomic_DNA"/>
</dbReference>
<organism evidence="1 2">
    <name type="scientific">Actibacterium atlanticum</name>
    <dbReference type="NCBI Taxonomy" id="1461693"/>
    <lineage>
        <taxon>Bacteria</taxon>
        <taxon>Pseudomonadati</taxon>
        <taxon>Pseudomonadota</taxon>
        <taxon>Alphaproteobacteria</taxon>
        <taxon>Rhodobacterales</taxon>
        <taxon>Roseobacteraceae</taxon>
        <taxon>Actibacterium</taxon>
    </lineage>
</organism>
<dbReference type="SUPFAM" id="SSF51735">
    <property type="entry name" value="NAD(P)-binding Rossmann-fold domains"/>
    <property type="match status" value="1"/>
</dbReference>
<dbReference type="GO" id="GO:0016616">
    <property type="term" value="F:oxidoreductase activity, acting on the CH-OH group of donors, NAD or NADP as acceptor"/>
    <property type="evidence" value="ECO:0007669"/>
    <property type="project" value="TreeGrafter"/>
</dbReference>
<gene>
    <name evidence="1" type="ORF">ATO10_12604</name>
</gene>
<sequence>MPTVLIVGASRGIGCELARQYLLEDWKVHITTRDAKTPDRLKEAGGDLTVHKLDVRNADQIAGLAKWFSGKPIDVLIIAAGIFDRVGGVFSDGPMVPTDEVFAVNTEAPINIAEALFPNMIAADLGRMVFISSAEGIRATGREQGPYGQSKAALNDEIQRFAADWYHNGVIGIAMHPGWVATDMGGPRGPVTPQQSANGIREVVAGLQPDHCGTFLDFRGNFLPW</sequence>
<dbReference type="eggNOG" id="COG1028">
    <property type="taxonomic scope" value="Bacteria"/>
</dbReference>
<dbReference type="InterPro" id="IPR052184">
    <property type="entry name" value="SDR_enzymes"/>
</dbReference>
<dbReference type="Proteomes" id="UP000024836">
    <property type="component" value="Unassembled WGS sequence"/>
</dbReference>
<dbReference type="PRINTS" id="PR00081">
    <property type="entry name" value="GDHRDH"/>
</dbReference>
<comment type="caution">
    <text evidence="1">The sequence shown here is derived from an EMBL/GenBank/DDBJ whole genome shotgun (WGS) entry which is preliminary data.</text>
</comment>
<dbReference type="PANTHER" id="PTHR45458:SF1">
    <property type="entry name" value="SHORT CHAIN DEHYDROGENASE"/>
    <property type="match status" value="1"/>
</dbReference>
<name>A0A058ZIP9_9RHOB</name>
<dbReference type="InterPro" id="IPR036291">
    <property type="entry name" value="NAD(P)-bd_dom_sf"/>
</dbReference>
<keyword evidence="2" id="KW-1185">Reference proteome</keyword>
<dbReference type="RefSeq" id="WP_035252088.1">
    <property type="nucleotide sequence ID" value="NZ_AQQY01000008.1"/>
</dbReference>
<dbReference type="OrthoDB" id="9785826at2"/>